<sequence length="79" mass="9022">MKKTEEYFATSGQAAGIEERFMQSSTSGMLKGKNIQERPSDEKLLDFLRSIQDSVCYPRGPIGHDEYDEDEEDEENISI</sequence>
<accession>A0A915EQL7</accession>
<dbReference type="AlphaFoldDB" id="A0A915EQL7"/>
<organism evidence="2 3">
    <name type="scientific">Ditylenchus dipsaci</name>
    <dbReference type="NCBI Taxonomy" id="166011"/>
    <lineage>
        <taxon>Eukaryota</taxon>
        <taxon>Metazoa</taxon>
        <taxon>Ecdysozoa</taxon>
        <taxon>Nematoda</taxon>
        <taxon>Chromadorea</taxon>
        <taxon>Rhabditida</taxon>
        <taxon>Tylenchina</taxon>
        <taxon>Tylenchomorpha</taxon>
        <taxon>Sphaerularioidea</taxon>
        <taxon>Anguinidae</taxon>
        <taxon>Anguininae</taxon>
        <taxon>Ditylenchus</taxon>
    </lineage>
</organism>
<dbReference type="Proteomes" id="UP000887574">
    <property type="component" value="Unplaced"/>
</dbReference>
<keyword evidence="2" id="KW-1185">Reference proteome</keyword>
<feature type="compositionally biased region" description="Acidic residues" evidence="1">
    <location>
        <begin position="66"/>
        <end position="79"/>
    </location>
</feature>
<feature type="region of interest" description="Disordered" evidence="1">
    <location>
        <begin position="59"/>
        <end position="79"/>
    </location>
</feature>
<evidence type="ECO:0000313" key="3">
    <source>
        <dbReference type="WBParaSite" id="jg8765"/>
    </source>
</evidence>
<reference evidence="3" key="1">
    <citation type="submission" date="2022-11" db="UniProtKB">
        <authorList>
            <consortium name="WormBaseParasite"/>
        </authorList>
    </citation>
    <scope>IDENTIFICATION</scope>
</reference>
<evidence type="ECO:0000313" key="2">
    <source>
        <dbReference type="Proteomes" id="UP000887574"/>
    </source>
</evidence>
<evidence type="ECO:0000256" key="1">
    <source>
        <dbReference type="SAM" id="MobiDB-lite"/>
    </source>
</evidence>
<dbReference type="WBParaSite" id="jg8765">
    <property type="protein sequence ID" value="jg8765"/>
    <property type="gene ID" value="jg8765"/>
</dbReference>
<protein>
    <submittedName>
        <fullName evidence="3">Uncharacterized protein</fullName>
    </submittedName>
</protein>
<name>A0A915EQL7_9BILA</name>
<proteinExistence type="predicted"/>